<dbReference type="SUPFAM" id="SSF53335">
    <property type="entry name" value="S-adenosyl-L-methionine-dependent methyltransferases"/>
    <property type="match status" value="1"/>
</dbReference>
<comment type="caution">
    <text evidence="1">The sequence shown here is derived from an EMBL/GenBank/DDBJ whole genome shotgun (WGS) entry which is preliminary data.</text>
</comment>
<gene>
    <name evidence="1" type="ORF">GCM10011316_09470</name>
</gene>
<dbReference type="Pfam" id="PF07021">
    <property type="entry name" value="MetW"/>
    <property type="match status" value="1"/>
</dbReference>
<organism evidence="1 2">
    <name type="scientific">Roseibium aquae</name>
    <dbReference type="NCBI Taxonomy" id="1323746"/>
    <lineage>
        <taxon>Bacteria</taxon>
        <taxon>Pseudomonadati</taxon>
        <taxon>Pseudomonadota</taxon>
        <taxon>Alphaproteobacteria</taxon>
        <taxon>Hyphomicrobiales</taxon>
        <taxon>Stappiaceae</taxon>
        <taxon>Roseibium</taxon>
    </lineage>
</organism>
<reference evidence="1" key="2">
    <citation type="submission" date="2020-09" db="EMBL/GenBank/DDBJ databases">
        <authorList>
            <person name="Sun Q."/>
            <person name="Zhou Y."/>
        </authorList>
    </citation>
    <scope>NUCLEOTIDE SEQUENCE</scope>
    <source>
        <strain evidence="1">CGMCC 1.12426</strain>
    </source>
</reference>
<dbReference type="EMBL" id="BMFA01000002">
    <property type="protein sequence ID" value="GGB39573.1"/>
    <property type="molecule type" value="Genomic_DNA"/>
</dbReference>
<dbReference type="AlphaFoldDB" id="A0A916TBX0"/>
<dbReference type="InterPro" id="IPR010743">
    <property type="entry name" value="Methionine_synth_MetW"/>
</dbReference>
<reference evidence="1" key="1">
    <citation type="journal article" date="2014" name="Int. J. Syst. Evol. Microbiol.">
        <title>Complete genome sequence of Corynebacterium casei LMG S-19264T (=DSM 44701T), isolated from a smear-ripened cheese.</title>
        <authorList>
            <consortium name="US DOE Joint Genome Institute (JGI-PGF)"/>
            <person name="Walter F."/>
            <person name="Albersmeier A."/>
            <person name="Kalinowski J."/>
            <person name="Ruckert C."/>
        </authorList>
    </citation>
    <scope>NUCLEOTIDE SEQUENCE</scope>
    <source>
        <strain evidence="1">CGMCC 1.12426</strain>
    </source>
</reference>
<protein>
    <submittedName>
        <fullName evidence="1">Methionine biosynthesis protein MetW</fullName>
    </submittedName>
</protein>
<sequence length="213" mass="23447">MTMNGYPVKADENGVRGDHKVIASLVPDGARVLDIGSADGALLRLLTRIHDVDGRGIELSQDGVNRCVADGLSVIQGDADTDLVDYPDRAFDVVILSQTLQATRDPKGVMRELLRIGDQVIVSIPNFAFWRNRVQLLVRGRMPVTKYLPYEWYDTPNIHFCSLTDFAAMSKDLGAAIEKTVALSATGRRIPVPAPLGAWNFLAEQAVFLLRRT</sequence>
<dbReference type="CDD" id="cd02440">
    <property type="entry name" value="AdoMet_MTases"/>
    <property type="match status" value="1"/>
</dbReference>
<name>A0A916TBX0_9HYPH</name>
<evidence type="ECO:0000313" key="2">
    <source>
        <dbReference type="Proteomes" id="UP000605148"/>
    </source>
</evidence>
<evidence type="ECO:0000313" key="1">
    <source>
        <dbReference type="EMBL" id="GGB39573.1"/>
    </source>
</evidence>
<dbReference type="InterPro" id="IPR029063">
    <property type="entry name" value="SAM-dependent_MTases_sf"/>
</dbReference>
<proteinExistence type="predicted"/>
<dbReference type="NCBIfam" id="TIGR02081">
    <property type="entry name" value="metW"/>
    <property type="match status" value="1"/>
</dbReference>
<dbReference type="Gene3D" id="3.40.50.150">
    <property type="entry name" value="Vaccinia Virus protein VP39"/>
    <property type="match status" value="1"/>
</dbReference>
<dbReference type="Proteomes" id="UP000605148">
    <property type="component" value="Unassembled WGS sequence"/>
</dbReference>
<keyword evidence="2" id="KW-1185">Reference proteome</keyword>
<accession>A0A916TBX0</accession>